<dbReference type="PROSITE" id="PS00028">
    <property type="entry name" value="ZINC_FINGER_C2H2_1"/>
    <property type="match status" value="4"/>
</dbReference>
<name>A0A7R9CI47_TIMCR</name>
<dbReference type="InterPro" id="IPR036236">
    <property type="entry name" value="Znf_C2H2_sf"/>
</dbReference>
<evidence type="ECO:0000256" key="1">
    <source>
        <dbReference type="ARBA" id="ARBA00004123"/>
    </source>
</evidence>
<dbReference type="Gene3D" id="3.30.160.60">
    <property type="entry name" value="Classic Zinc Finger"/>
    <property type="match status" value="2"/>
</dbReference>
<feature type="domain" description="C2H2-type" evidence="7">
    <location>
        <begin position="545"/>
        <end position="567"/>
    </location>
</feature>
<keyword evidence="6" id="KW-0539">Nucleus</keyword>
<evidence type="ECO:0000256" key="3">
    <source>
        <dbReference type="ARBA" id="ARBA00022737"/>
    </source>
</evidence>
<keyword evidence="4" id="KW-0863">Zinc-finger</keyword>
<dbReference type="InterPro" id="IPR013087">
    <property type="entry name" value="Znf_C2H2_type"/>
</dbReference>
<evidence type="ECO:0000259" key="7">
    <source>
        <dbReference type="PROSITE" id="PS00028"/>
    </source>
</evidence>
<reference evidence="8" key="1">
    <citation type="submission" date="2020-11" db="EMBL/GenBank/DDBJ databases">
        <authorList>
            <person name="Tran Van P."/>
        </authorList>
    </citation>
    <scope>NUCLEOTIDE SEQUENCE</scope>
</reference>
<dbReference type="GO" id="GO:0003676">
    <property type="term" value="F:nucleic acid binding"/>
    <property type="evidence" value="ECO:0007669"/>
    <property type="project" value="InterPro"/>
</dbReference>
<feature type="domain" description="C2H2-type" evidence="7">
    <location>
        <begin position="424"/>
        <end position="446"/>
    </location>
</feature>
<evidence type="ECO:0000313" key="8">
    <source>
        <dbReference type="EMBL" id="CAD7396208.1"/>
    </source>
</evidence>
<keyword evidence="5" id="KW-0862">Zinc</keyword>
<gene>
    <name evidence="8" type="ORF">TCEB3V08_LOCUS3497</name>
</gene>
<dbReference type="InterPro" id="IPR003604">
    <property type="entry name" value="Matrin/U1-like-C_Znf_C2H2"/>
</dbReference>
<dbReference type="EMBL" id="OC317333">
    <property type="protein sequence ID" value="CAD7396208.1"/>
    <property type="molecule type" value="Genomic_DNA"/>
</dbReference>
<comment type="subcellular location">
    <subcellularLocation>
        <location evidence="1">Nucleus</location>
    </subcellularLocation>
</comment>
<evidence type="ECO:0000256" key="5">
    <source>
        <dbReference type="ARBA" id="ARBA00022833"/>
    </source>
</evidence>
<dbReference type="SUPFAM" id="SSF57667">
    <property type="entry name" value="beta-beta-alpha zinc fingers"/>
    <property type="match status" value="5"/>
</dbReference>
<dbReference type="PANTHER" id="PTHR46144">
    <property type="entry name" value="ZINC FINGER PROTEIN 385B-LIKE"/>
    <property type="match status" value="1"/>
</dbReference>
<keyword evidence="3" id="KW-0677">Repeat</keyword>
<dbReference type="SMART" id="SM00451">
    <property type="entry name" value="ZnF_U1"/>
    <property type="match status" value="9"/>
</dbReference>
<dbReference type="SMART" id="SM00355">
    <property type="entry name" value="ZnF_C2H2"/>
    <property type="match status" value="11"/>
</dbReference>
<dbReference type="GO" id="GO:0008270">
    <property type="term" value="F:zinc ion binding"/>
    <property type="evidence" value="ECO:0007669"/>
    <property type="project" value="UniProtKB-KW"/>
</dbReference>
<keyword evidence="2" id="KW-0479">Metal-binding</keyword>
<protein>
    <recommendedName>
        <fullName evidence="7">C2H2-type domain-containing protein</fullName>
    </recommendedName>
</protein>
<feature type="domain" description="C2H2-type" evidence="7">
    <location>
        <begin position="506"/>
        <end position="528"/>
    </location>
</feature>
<dbReference type="Pfam" id="PF12874">
    <property type="entry name" value="zf-met"/>
    <property type="match status" value="5"/>
</dbReference>
<evidence type="ECO:0000256" key="6">
    <source>
        <dbReference type="ARBA" id="ARBA00023242"/>
    </source>
</evidence>
<accession>A0A7R9CI47</accession>
<sequence>MQCNTTIDPLPPLMFICEICQIVTTSQEQLESHFAGIKHKKMQAKSQTKEVSEYQCYLEHKETVQHRMMEKMETAMEEDIDGEEAVEDDCVDDNEDDCVDEIEDDFFCNLCNVDSTSRAEAEKHIKIDTKLTTEGQLKVEQEPNSPKIEWWYNCVYCRESILVESESEFRKHFELAKHSDNVMKTNLSCDSLCCKMCDVTKSTQSTFKQHLLSKVHIEMIVLRESIKAKTPLDGNKEPTAETKKIALKKTTSSLDTYCKTCDYVFPTNVAYKKHLQSQGHIDKLLQLQFKDSQSENSEKVQDGMPGNKESVECSLCKITFSSPSQFCTHLKSRFPVTHESEFQSDYDETKTKSLNLKAKPNIYICNPCNITFQSEYEHARHLVSKKHCDIEAYLKLQDLQPKLKSNAPKPAHLTPGYVKAIYRCSFCNIEYASNYEYNDHLLTPEHKKKQASFVRSSHVCKPCDISSNSEDEYRFHLASSSHKKNVEEIAEDNIQYLPNNLTTYECHYCALVCSSKNDYESHLLSNTHKMHMASLKVSLCTKFKCEICNLQFSTYQEFSSHQYSTKHRLTIEALERKQACHSVTLTSDHHQSYLHLDHSTLVTNSSVYDSIQSNVGATRSASGSFELFPHQGFSDRVTSSVYNLPHKPKDVYSMPQQQDITLVDTSPPYINRRNESPLHKLENRTFRELDHLRVSECQQLVSGGEDLWERRAAPSENRDQKFSFRAERMLVHKGAQPLAQAQSTSAVVSSPQYVSFEEFSFSRERQALLEQARNQ</sequence>
<feature type="domain" description="C2H2-type" evidence="7">
    <location>
        <begin position="365"/>
        <end position="387"/>
    </location>
</feature>
<dbReference type="PANTHER" id="PTHR46144:SF6">
    <property type="entry name" value="C2H2-TYPE DOMAIN-CONTAINING PROTEIN"/>
    <property type="match status" value="1"/>
</dbReference>
<evidence type="ECO:0000256" key="2">
    <source>
        <dbReference type="ARBA" id="ARBA00022723"/>
    </source>
</evidence>
<proteinExistence type="predicted"/>
<evidence type="ECO:0000256" key="4">
    <source>
        <dbReference type="ARBA" id="ARBA00022771"/>
    </source>
</evidence>
<organism evidence="8">
    <name type="scientific">Timema cristinae</name>
    <name type="common">Walking stick</name>
    <dbReference type="NCBI Taxonomy" id="61476"/>
    <lineage>
        <taxon>Eukaryota</taxon>
        <taxon>Metazoa</taxon>
        <taxon>Ecdysozoa</taxon>
        <taxon>Arthropoda</taxon>
        <taxon>Hexapoda</taxon>
        <taxon>Insecta</taxon>
        <taxon>Pterygota</taxon>
        <taxon>Neoptera</taxon>
        <taxon>Polyneoptera</taxon>
        <taxon>Phasmatodea</taxon>
        <taxon>Timematodea</taxon>
        <taxon>Timematoidea</taxon>
        <taxon>Timematidae</taxon>
        <taxon>Timema</taxon>
    </lineage>
</organism>
<dbReference type="InterPro" id="IPR051868">
    <property type="entry name" value="ZN346_ZMAT4"/>
</dbReference>
<dbReference type="GO" id="GO:0005634">
    <property type="term" value="C:nucleus"/>
    <property type="evidence" value="ECO:0007669"/>
    <property type="project" value="UniProtKB-SubCell"/>
</dbReference>
<dbReference type="AlphaFoldDB" id="A0A7R9CI47"/>